<dbReference type="EMBL" id="JAFHLB010000005">
    <property type="protein sequence ID" value="MBN3577262.1"/>
    <property type="molecule type" value="Genomic_DNA"/>
</dbReference>
<protein>
    <submittedName>
        <fullName evidence="1">Uncharacterized protein</fullName>
    </submittedName>
</protein>
<comment type="caution">
    <text evidence="1">The sequence shown here is derived from an EMBL/GenBank/DDBJ whole genome shotgun (WGS) entry which is preliminary data.</text>
</comment>
<sequence>MKDVTITPQIQHAPEAVKTVLKQFNSYDEPCLVLLYCDAEQEVVNAAFKQVLEQNRCEASNWISLEKHLRFCHLFCNYQNANFFAFDLTDILSQQGYQAKVSLFRHHCLCQPEDTYRWNVTQLLDLLETDDLVAINDFCDTRHWQGISQYIDADREARVIAEEGEDEAEVLSPDPHGEEIPAPLKQISPFILHLPQGEALWHYVLTGEFDAPMPLEECLHDLDSVLVVLHAKKHSPSFYRHLLRTCDYDSVPPPQHEILACLSDALRPLYQVLLAERHDQHHQDCFLRVLDIFFHLFDQQDLPNVWREILTKDEETSCLSALEFERRYTQPSEALDNAICPRAKRNIDHIIDSLDHFYTCDHDEYQEIERVFGSNRHAFDHQQWQRDEEEQQTRCRLIGAILLNLNHDVELFDGDTDALLKWVSDGLNQDVYSEIKRHCGRQPEHLQAWLINESNNGFTALVEELSSILKHEMDRDAQSELGVIQPKYDLFSSIAPFRLMLATCYWLYKANQDSFAKRVILLSMELAPQATIESMSRLYRNGFQGFALPELRRTFLTTLHEMGVPDADLSAFHISIAVQYDESELEALVHRYVECDHSERNRWNLAINKLGSYERDYFYLNVHRLHSEVSTPLRDFRPTVVRELMSVVVKDGHDVDVHTLADAALRFLDGELSFRCYQRLTHEYVDVEQFDLPPYCYRKNAPKILPQILVNPDLTSQLRWIQLFCCQSTALKFIGLTFFRRHSTHNNPLQTQLLEQVFFEQLLHEDALSFSDRQTIELDDLTPEWLEYWHQYQRQMARKIKRL</sequence>
<organism evidence="1 2">
    <name type="scientific">Vibrio neptunius</name>
    <dbReference type="NCBI Taxonomy" id="170651"/>
    <lineage>
        <taxon>Bacteria</taxon>
        <taxon>Pseudomonadati</taxon>
        <taxon>Pseudomonadota</taxon>
        <taxon>Gammaproteobacteria</taxon>
        <taxon>Vibrionales</taxon>
        <taxon>Vibrionaceae</taxon>
        <taxon>Vibrio</taxon>
    </lineage>
</organism>
<evidence type="ECO:0000313" key="2">
    <source>
        <dbReference type="Proteomes" id="UP000779070"/>
    </source>
</evidence>
<keyword evidence="2" id="KW-1185">Reference proteome</keyword>
<gene>
    <name evidence="1" type="ORF">JYA62_06210</name>
</gene>
<evidence type="ECO:0000313" key="1">
    <source>
        <dbReference type="EMBL" id="MBN3577262.1"/>
    </source>
</evidence>
<reference evidence="1 2" key="1">
    <citation type="submission" date="2021-02" db="EMBL/GenBank/DDBJ databases">
        <title>Draft Genome Sequences of 5 Vibrio neptunius Strains Isolated From of Bivalve Hatcheries.</title>
        <authorList>
            <person name="Galvis F."/>
            <person name="Barja J.L."/>
            <person name="Lemos M.L."/>
            <person name="Balado M."/>
        </authorList>
    </citation>
    <scope>NUCLEOTIDE SEQUENCE [LARGE SCALE GENOMIC DNA]</scope>
    <source>
        <strain evidence="1 2">PP-145.98</strain>
    </source>
</reference>
<proteinExistence type="predicted"/>
<dbReference type="RefSeq" id="WP_206369347.1">
    <property type="nucleotide sequence ID" value="NZ_CAWPTM010000112.1"/>
</dbReference>
<name>A0ABS2ZYA8_9VIBR</name>
<dbReference type="Proteomes" id="UP000779070">
    <property type="component" value="Unassembled WGS sequence"/>
</dbReference>
<accession>A0ABS2ZYA8</accession>